<dbReference type="InterPro" id="IPR011050">
    <property type="entry name" value="Pectin_lyase_fold/virulence"/>
</dbReference>
<feature type="signal peptide" evidence="1">
    <location>
        <begin position="1"/>
        <end position="21"/>
    </location>
</feature>
<comment type="caution">
    <text evidence="2">The sequence shown here is derived from an EMBL/GenBank/DDBJ whole genome shotgun (WGS) entry which is preliminary data.</text>
</comment>
<keyword evidence="1" id="KW-0732">Signal</keyword>
<dbReference type="SUPFAM" id="SSF51126">
    <property type="entry name" value="Pectin lyase-like"/>
    <property type="match status" value="1"/>
</dbReference>
<dbReference type="Proteomes" id="UP000013200">
    <property type="component" value="Unassembled WGS sequence"/>
</dbReference>
<dbReference type="HOGENOM" id="CLU_347389_0_0_6"/>
<evidence type="ECO:0000256" key="1">
    <source>
        <dbReference type="SAM" id="SignalP"/>
    </source>
</evidence>
<feature type="chain" id="PRO_5044737414" evidence="1">
    <location>
        <begin position="22"/>
        <end position="812"/>
    </location>
</feature>
<dbReference type="PATRIC" id="fig|1217698.3.peg.1596"/>
<sequence length="812" mass="88221">MKNYKKTLLATLVLATMPLFAATSSAPIQVTTFVDEDGENNSACSLREALKTAADRKSYGGCQVTDTSPATTKSIQLDAGTYVLDRELAPKIDIVILGKSPVDWEKRSIITNDYPAQTALKTTIDVKGKDRIFNTTGNNSSLTLNDIILKNGKTSDRGGAIYAGGNVNLQNTQILDGQAAISGGAIFLAGPSSSLNINSGLLKNNKAPLGSLLAMSCINDNVYSKRNIEVKASSLIANGAANSSSMLEFCGEPVASLSANTIAQNTASLSNGSLIKFTGDTQAGTTPTNTSSILSNLSSINLLSNTIVENNAYSAFLYDKLGLKVLSFNVLAYNNGGYSCRYLLGNVTEEKDVDIVPLYNAIPLSGASKCDLPTLALPDKHTNKDISNFNIRTLLTTLQPESESTAFLSLYYPVDTKSNTDLLNTGVTGCSAKDQRNIARITDGTLHYDPDSRNSCDIGSVELMKLTAGDVTDVSNISLTTLVANYKNQLDFFNDLVKQPNNPDFLTYYKVRAQEYKNLYEKTKSTLKYRAIYIDLKNYQLPIPQETQQADGTSKLAFFNKQNYIVTTKPLGKGQINADVENIDESDAKNLVCEWNEDLEQIIFYRKDDGITQAGDKIFCKYTIQYRADSSIHSSGLISAAFLNIAPEAKDTSVTLKYQKKEKVAVNLLNFANDYGDMGEGGKGPESNPNKPQFWRNADGIELPIRLSNVPSENISVTADRKGPCPEPDQQETCYGGNIYVQEINIFNPFNYSFNYQVYDAEGLISNTANVKIISTGTTSDDTRKAGGGGGSFGIYSLLGLFGLLSYRRLKK</sequence>
<name>N9RJC6_9GAMM</name>
<dbReference type="EMBL" id="BMDA01000001">
    <property type="protein sequence ID" value="GGH34184.1"/>
    <property type="molecule type" value="Genomic_DNA"/>
</dbReference>
<evidence type="ECO:0000313" key="5">
    <source>
        <dbReference type="Proteomes" id="UP000652691"/>
    </source>
</evidence>
<dbReference type="AlphaFoldDB" id="N9RJC6"/>
<accession>N9RJC6</accession>
<dbReference type="GeneID" id="80104224"/>
<keyword evidence="4" id="KW-1185">Reference proteome</keyword>
<organism evidence="2 4">
    <name type="scientific">Acinetobacter courvalinii</name>
    <dbReference type="NCBI Taxonomy" id="280147"/>
    <lineage>
        <taxon>Bacteria</taxon>
        <taxon>Pseudomonadati</taxon>
        <taxon>Pseudomonadota</taxon>
        <taxon>Gammaproteobacteria</taxon>
        <taxon>Moraxellales</taxon>
        <taxon>Moraxellaceae</taxon>
        <taxon>Acinetobacter</taxon>
    </lineage>
</organism>
<dbReference type="InterPro" id="IPR026457">
    <property type="entry name" value="CSLREA_Nterm"/>
</dbReference>
<evidence type="ECO:0000313" key="2">
    <source>
        <dbReference type="EMBL" id="ENX38780.1"/>
    </source>
</evidence>
<dbReference type="RefSeq" id="WP_005284564.1">
    <property type="nucleotide sequence ID" value="NZ_BMDA01000001.1"/>
</dbReference>
<proteinExistence type="predicted"/>
<evidence type="ECO:0000313" key="3">
    <source>
        <dbReference type="EMBL" id="GGH34184.1"/>
    </source>
</evidence>
<dbReference type="STRING" id="1217698.F888_01649"/>
<dbReference type="NCBIfam" id="TIGR04214">
    <property type="entry name" value="CSLREA_Nterm"/>
    <property type="match status" value="1"/>
</dbReference>
<reference evidence="3 5" key="2">
    <citation type="journal article" date="2014" name="Int. J. Syst. Evol. Microbiol.">
        <title>Complete genome sequence of Corynebacterium casei LMG S-19264T (=DSM 44701T), isolated from a smear-ripened cheese.</title>
        <authorList>
            <consortium name="US DOE Joint Genome Institute (JGI-PGF)"/>
            <person name="Walter F."/>
            <person name="Albersmeier A."/>
            <person name="Kalinowski J."/>
            <person name="Ruckert C."/>
        </authorList>
    </citation>
    <scope>NUCLEOTIDE SEQUENCE [LARGE SCALE GENOMIC DNA]</scope>
    <source>
        <strain evidence="3 5">CCM 8635</strain>
    </source>
</reference>
<dbReference type="EMBL" id="APSA01000005">
    <property type="protein sequence ID" value="ENX38780.1"/>
    <property type="molecule type" value="Genomic_DNA"/>
</dbReference>
<gene>
    <name evidence="2" type="ORF">F888_01649</name>
    <name evidence="3" type="ORF">GCM10007354_16560</name>
</gene>
<evidence type="ECO:0000313" key="4">
    <source>
        <dbReference type="Proteomes" id="UP000013200"/>
    </source>
</evidence>
<reference evidence="3" key="3">
    <citation type="submission" date="2024-03" db="EMBL/GenBank/DDBJ databases">
        <authorList>
            <person name="Sun Q."/>
            <person name="Sedlacek I."/>
        </authorList>
    </citation>
    <scope>NUCLEOTIDE SEQUENCE</scope>
    <source>
        <strain evidence="3">CCM 8635</strain>
    </source>
</reference>
<reference evidence="2 4" key="1">
    <citation type="submission" date="2013-02" db="EMBL/GenBank/DDBJ databases">
        <title>The Genome Sequence of Acinetobacter sp. NIPH 3623.</title>
        <authorList>
            <consortium name="The Broad Institute Genome Sequencing Platform"/>
            <consortium name="The Broad Institute Genome Sequencing Center for Infectious Disease"/>
            <person name="Cerqueira G."/>
            <person name="Feldgarden M."/>
            <person name="Courvalin P."/>
            <person name="Perichon B."/>
            <person name="Grillot-Courvalin C."/>
            <person name="Clermont D."/>
            <person name="Rocha E."/>
            <person name="Yoon E.-J."/>
            <person name="Nemec A."/>
            <person name="Walker B."/>
            <person name="Young S.K."/>
            <person name="Zeng Q."/>
            <person name="Gargeya S."/>
            <person name="Fitzgerald M."/>
            <person name="Haas B."/>
            <person name="Abouelleil A."/>
            <person name="Alvarado L."/>
            <person name="Arachchi H.M."/>
            <person name="Berlin A.M."/>
            <person name="Chapman S.B."/>
            <person name="Dewar J."/>
            <person name="Goldberg J."/>
            <person name="Griggs A."/>
            <person name="Gujja S."/>
            <person name="Hansen M."/>
            <person name="Howarth C."/>
            <person name="Imamovic A."/>
            <person name="Larimer J."/>
            <person name="McCowan C."/>
            <person name="Murphy C."/>
            <person name="Neiman D."/>
            <person name="Pearson M."/>
            <person name="Priest M."/>
            <person name="Roberts A."/>
            <person name="Saif S."/>
            <person name="Shea T."/>
            <person name="Sisk P."/>
            <person name="Sykes S."/>
            <person name="Wortman J."/>
            <person name="Nusbaum C."/>
            <person name="Birren B."/>
        </authorList>
    </citation>
    <scope>NUCLEOTIDE SEQUENCE [LARGE SCALE GENOMIC DNA]</scope>
    <source>
        <strain evidence="2 4">NIPH 3623</strain>
    </source>
</reference>
<protein>
    <submittedName>
        <fullName evidence="3">CSLREA domain-containing protein</fullName>
    </submittedName>
</protein>
<dbReference type="Proteomes" id="UP000652691">
    <property type="component" value="Unassembled WGS sequence"/>
</dbReference>